<proteinExistence type="predicted"/>
<protein>
    <submittedName>
        <fullName evidence="1">Uncharacterized protein</fullName>
    </submittedName>
</protein>
<dbReference type="Proteomes" id="UP000655094">
    <property type="component" value="Unassembled WGS sequence"/>
</dbReference>
<evidence type="ECO:0000313" key="1">
    <source>
        <dbReference type="EMBL" id="GHK52044.1"/>
    </source>
</evidence>
<evidence type="ECO:0000313" key="2">
    <source>
        <dbReference type="Proteomes" id="UP000655094"/>
    </source>
</evidence>
<gene>
    <name evidence="1" type="ORF">KPZU09_17800</name>
</gene>
<dbReference type="AlphaFoldDB" id="A0A919HNZ6"/>
<sequence length="49" mass="5700">MYRALPFGLQFTRINRNALLNQAELHFISQEQFAGEAPQIVDRLLHFAI</sequence>
<accession>A0A919HNZ6</accession>
<comment type="caution">
    <text evidence="1">The sequence shown here is derived from an EMBL/GenBank/DDBJ whole genome shotgun (WGS) entry which is preliminary data.</text>
</comment>
<name>A0A919HNZ6_KLEPN</name>
<reference evidence="1" key="1">
    <citation type="submission" date="2020-10" db="EMBL/GenBank/DDBJ databases">
        <title>Genome Sequence of ESBL Producing Zambian Clinical Strains.</title>
        <authorList>
            <person name="Shawa M."/>
            <person name="Furuta Y."/>
            <person name="Simbotwe M."/>
            <person name="Mulenga E."/>
            <person name="Mubanga M."/>
            <person name="Mulenga G."/>
            <person name="Kaile C."/>
            <person name="Zorigt T."/>
            <person name="Hang'ombe B."/>
            <person name="Higashi H."/>
        </authorList>
    </citation>
    <scope>NUCLEOTIDE SEQUENCE</scope>
    <source>
        <strain evidence="1">Zam_UTH_09</strain>
    </source>
</reference>
<organism evidence="1 2">
    <name type="scientific">Klebsiella pneumoniae</name>
    <dbReference type="NCBI Taxonomy" id="573"/>
    <lineage>
        <taxon>Bacteria</taxon>
        <taxon>Pseudomonadati</taxon>
        <taxon>Pseudomonadota</taxon>
        <taxon>Gammaproteobacteria</taxon>
        <taxon>Enterobacterales</taxon>
        <taxon>Enterobacteriaceae</taxon>
        <taxon>Klebsiella/Raoultella group</taxon>
        <taxon>Klebsiella</taxon>
        <taxon>Klebsiella pneumoniae complex</taxon>
    </lineage>
</organism>
<dbReference type="EMBL" id="BNFF01000001">
    <property type="protein sequence ID" value="GHK52044.1"/>
    <property type="molecule type" value="Genomic_DNA"/>
</dbReference>